<dbReference type="AlphaFoldDB" id="A0AB38U275"/>
<evidence type="ECO:0000313" key="1">
    <source>
        <dbReference type="EMBL" id="UWX74056.1"/>
    </source>
</evidence>
<dbReference type="RefSeq" id="WP_226284731.1">
    <property type="nucleotide sequence ID" value="NZ_CADEPX010000001.1"/>
</dbReference>
<gene>
    <name evidence="1" type="ORF">NYZ96_21220</name>
</gene>
<sequence length="107" mass="11845">MKMKIDFHADPVDVDAICRDLENGEITVIQTTRPNFRDLHEAVSPLMRGSAILPLAVRDADGNWHWYFLNGDSQPAPLAEVDARVARAIALWQAAGQPTPYHVAAAR</sequence>
<evidence type="ECO:0008006" key="3">
    <source>
        <dbReference type="Google" id="ProtNLM"/>
    </source>
</evidence>
<protein>
    <recommendedName>
        <fullName evidence="3">DUF3024 domain-containing protein</fullName>
    </recommendedName>
</protein>
<proteinExistence type="predicted"/>
<dbReference type="Proteomes" id="UP001059745">
    <property type="component" value="Chromosome 2"/>
</dbReference>
<name>A0AB38U275_BURGA</name>
<accession>A0AB38U275</accession>
<dbReference type="GeneID" id="66459825"/>
<dbReference type="EMBL" id="CP104215">
    <property type="protein sequence ID" value="UWX74056.1"/>
    <property type="molecule type" value="Genomic_DNA"/>
</dbReference>
<evidence type="ECO:0000313" key="2">
    <source>
        <dbReference type="Proteomes" id="UP001059745"/>
    </source>
</evidence>
<organism evidence="1 2">
    <name type="scientific">Burkholderia gladioli</name>
    <name type="common">Pseudomonas marginata</name>
    <name type="synonym">Phytomonas marginata</name>
    <dbReference type="NCBI Taxonomy" id="28095"/>
    <lineage>
        <taxon>Bacteria</taxon>
        <taxon>Pseudomonadati</taxon>
        <taxon>Pseudomonadota</taxon>
        <taxon>Betaproteobacteria</taxon>
        <taxon>Burkholderiales</taxon>
        <taxon>Burkholderiaceae</taxon>
        <taxon>Burkholderia</taxon>
    </lineage>
</organism>
<reference evidence="1" key="1">
    <citation type="submission" date="2022-09" db="EMBL/GenBank/DDBJ databases">
        <title>Genomic of Burkholderia gladioli.</title>
        <authorList>
            <person name="Wu H."/>
        </authorList>
    </citation>
    <scope>NUCLEOTIDE SEQUENCE</scope>
    <source>
        <strain evidence="1">ZN-S4</strain>
    </source>
</reference>